<dbReference type="EMBL" id="GL378376">
    <property type="protein sequence ID" value="EFJ43039.1"/>
    <property type="molecule type" value="Genomic_DNA"/>
</dbReference>
<sequence>MHTTNIYNTPWNSGAYGGENAGLVARVDHHQNTVDRLPAAQARAYGAPNSARLPMTPENLPGRAPYASPGLSRRAFFGPTSARAWHPGTTPLLRHRFISRPS</sequence>
<gene>
    <name evidence="1" type="ORF">VOLCADRAFT_106974</name>
</gene>
<dbReference type="GeneID" id="9614831"/>
<reference evidence="1 2" key="1">
    <citation type="journal article" date="2010" name="Science">
        <title>Genomic analysis of organismal complexity in the multicellular green alga Volvox carteri.</title>
        <authorList>
            <person name="Prochnik S.E."/>
            <person name="Umen J."/>
            <person name="Nedelcu A.M."/>
            <person name="Hallmann A."/>
            <person name="Miller S.M."/>
            <person name="Nishii I."/>
            <person name="Ferris P."/>
            <person name="Kuo A."/>
            <person name="Mitros T."/>
            <person name="Fritz-Laylin L.K."/>
            <person name="Hellsten U."/>
            <person name="Chapman J."/>
            <person name="Simakov O."/>
            <person name="Rensing S.A."/>
            <person name="Terry A."/>
            <person name="Pangilinan J."/>
            <person name="Kapitonov V."/>
            <person name="Jurka J."/>
            <person name="Salamov A."/>
            <person name="Shapiro H."/>
            <person name="Schmutz J."/>
            <person name="Grimwood J."/>
            <person name="Lindquist E."/>
            <person name="Lucas S."/>
            <person name="Grigoriev I.V."/>
            <person name="Schmitt R."/>
            <person name="Kirk D."/>
            <person name="Rokhsar D.S."/>
        </authorList>
    </citation>
    <scope>NUCLEOTIDE SEQUENCE [LARGE SCALE GENOMIC DNA]</scope>
    <source>
        <strain evidence="2">f. Nagariensis / Eve</strain>
    </source>
</reference>
<dbReference type="RefSeq" id="XP_002955838.1">
    <property type="nucleotide sequence ID" value="XM_002955792.1"/>
</dbReference>
<dbReference type="KEGG" id="vcn:VOLCADRAFT_106974"/>
<evidence type="ECO:0000313" key="2">
    <source>
        <dbReference type="Proteomes" id="UP000001058"/>
    </source>
</evidence>
<protein>
    <submittedName>
        <fullName evidence="1">Uncharacterized protein</fullName>
    </submittedName>
</protein>
<evidence type="ECO:0000313" key="1">
    <source>
        <dbReference type="EMBL" id="EFJ43039.1"/>
    </source>
</evidence>
<name>D8UB33_VOLCA</name>
<dbReference type="AlphaFoldDB" id="D8UB33"/>
<proteinExistence type="predicted"/>
<accession>D8UB33</accession>
<dbReference type="InParanoid" id="D8UB33"/>
<dbReference type="Proteomes" id="UP000001058">
    <property type="component" value="Unassembled WGS sequence"/>
</dbReference>
<keyword evidence="2" id="KW-1185">Reference proteome</keyword>
<organism evidence="2">
    <name type="scientific">Volvox carteri f. nagariensis</name>
    <dbReference type="NCBI Taxonomy" id="3068"/>
    <lineage>
        <taxon>Eukaryota</taxon>
        <taxon>Viridiplantae</taxon>
        <taxon>Chlorophyta</taxon>
        <taxon>core chlorophytes</taxon>
        <taxon>Chlorophyceae</taxon>
        <taxon>CS clade</taxon>
        <taxon>Chlamydomonadales</taxon>
        <taxon>Volvocaceae</taxon>
        <taxon>Volvox</taxon>
    </lineage>
</organism>